<reference evidence="1" key="2">
    <citation type="journal article" date="2015" name="Data Brief">
        <title>Shoot transcriptome of the giant reed, Arundo donax.</title>
        <authorList>
            <person name="Barrero R.A."/>
            <person name="Guerrero F.D."/>
            <person name="Moolhuijzen P."/>
            <person name="Goolsby J.A."/>
            <person name="Tidwell J."/>
            <person name="Bellgard S.E."/>
            <person name="Bellgard M.I."/>
        </authorList>
    </citation>
    <scope>NUCLEOTIDE SEQUENCE</scope>
    <source>
        <tissue evidence="1">Shoot tissue taken approximately 20 cm above the soil surface</tissue>
    </source>
</reference>
<evidence type="ECO:0000313" key="1">
    <source>
        <dbReference type="EMBL" id="JAE11873.1"/>
    </source>
</evidence>
<reference evidence="1" key="1">
    <citation type="submission" date="2014-09" db="EMBL/GenBank/DDBJ databases">
        <authorList>
            <person name="Magalhaes I.L.F."/>
            <person name="Oliveira U."/>
            <person name="Santos F.R."/>
            <person name="Vidigal T.H.D.A."/>
            <person name="Brescovit A.D."/>
            <person name="Santos A.J."/>
        </authorList>
    </citation>
    <scope>NUCLEOTIDE SEQUENCE</scope>
    <source>
        <tissue evidence="1">Shoot tissue taken approximately 20 cm above the soil surface</tissue>
    </source>
</reference>
<dbReference type="AlphaFoldDB" id="A0A0A9FU86"/>
<name>A0A0A9FU86_ARUDO</name>
<dbReference type="EMBL" id="GBRH01186023">
    <property type="protein sequence ID" value="JAE11873.1"/>
    <property type="molecule type" value="Transcribed_RNA"/>
</dbReference>
<sequence length="32" mass="3573">MPGLLQMSSTAKEINQCTIMFHIGIPHSVKYP</sequence>
<protein>
    <submittedName>
        <fullName evidence="1">Uncharacterized protein</fullName>
    </submittedName>
</protein>
<proteinExistence type="predicted"/>
<accession>A0A0A9FU86</accession>
<organism evidence="1">
    <name type="scientific">Arundo donax</name>
    <name type="common">Giant reed</name>
    <name type="synonym">Donax arundinaceus</name>
    <dbReference type="NCBI Taxonomy" id="35708"/>
    <lineage>
        <taxon>Eukaryota</taxon>
        <taxon>Viridiplantae</taxon>
        <taxon>Streptophyta</taxon>
        <taxon>Embryophyta</taxon>
        <taxon>Tracheophyta</taxon>
        <taxon>Spermatophyta</taxon>
        <taxon>Magnoliopsida</taxon>
        <taxon>Liliopsida</taxon>
        <taxon>Poales</taxon>
        <taxon>Poaceae</taxon>
        <taxon>PACMAD clade</taxon>
        <taxon>Arundinoideae</taxon>
        <taxon>Arundineae</taxon>
        <taxon>Arundo</taxon>
    </lineage>
</organism>